<dbReference type="RefSeq" id="WP_182578427.1">
    <property type="nucleotide sequence ID" value="NZ_JACIVE010000054.1"/>
</dbReference>
<dbReference type="Pfam" id="PF01323">
    <property type="entry name" value="DSBA"/>
    <property type="match status" value="1"/>
</dbReference>
<protein>
    <submittedName>
        <fullName evidence="2">DsbA family oxidoreductase</fullName>
    </submittedName>
</protein>
<dbReference type="PANTHER" id="PTHR13887:SF41">
    <property type="entry name" value="THIOREDOXIN SUPERFAMILY PROTEIN"/>
    <property type="match status" value="1"/>
</dbReference>
<dbReference type="Gene3D" id="3.40.30.10">
    <property type="entry name" value="Glutaredoxin"/>
    <property type="match status" value="1"/>
</dbReference>
<sequence length="219" mass="24739">MIKISIWTDYACPFCYIAEGRLDNLIAEMGIADQVEYDYHSFELYPDAPKDVTETTVVRFAKKYGLTEEEAAYRIDKISQMGEAEGLTFKYASTLNTNSMDAHRLTQYAKSLNDPLLTKKVMDLLFKAYFSDNQKLADHDVLLDIAKKAGLELASVKKVLESNEYYDEVRADENFVMTRGINAVPFIVIDGKGVMGAQSKKIFKQLLTEALAKENKATK</sequence>
<dbReference type="InterPro" id="IPR001853">
    <property type="entry name" value="DSBA-like_thioredoxin_dom"/>
</dbReference>
<dbReference type="SUPFAM" id="SSF52833">
    <property type="entry name" value="Thioredoxin-like"/>
    <property type="match status" value="1"/>
</dbReference>
<reference evidence="2 3" key="1">
    <citation type="submission" date="2020-07" db="EMBL/GenBank/DDBJ databases">
        <title>Description of Limosilactobacillus balticus sp. nov., Limosilactobacillus agrestis sp. nov., Limosilactobacillus albertensis sp. nov., Limosilactobacillus rudii sp. nov., Limosilactobacillus fastidiosus sp. nov., five novel Limosilactobacillus species isolated from the vertebrate gastrointestinal tract, and proposal of 6 subspecies of Limosilactobacillus reuteri adapted to the gastrointestinal tract of specific vertebrate hosts.</title>
        <authorList>
            <person name="Li F."/>
            <person name="Cheng C."/>
            <person name="Zheng J."/>
            <person name="Quevedo R.M."/>
            <person name="Li J."/>
            <person name="Roos S."/>
            <person name="Gaenzle M.G."/>
            <person name="Walter J."/>
        </authorList>
    </citation>
    <scope>NUCLEOTIDE SEQUENCE [LARGE SCALE GENOMIC DNA]</scope>
    <source>
        <strain evidence="2 3">BG-MG3-A</strain>
    </source>
</reference>
<organism evidence="2 3">
    <name type="scientific">Limosilactobacillus agrestis</name>
    <dbReference type="NCBI Taxonomy" id="2759748"/>
    <lineage>
        <taxon>Bacteria</taxon>
        <taxon>Bacillati</taxon>
        <taxon>Bacillota</taxon>
        <taxon>Bacilli</taxon>
        <taxon>Lactobacillales</taxon>
        <taxon>Lactobacillaceae</taxon>
        <taxon>Limosilactobacillus</taxon>
    </lineage>
</organism>
<proteinExistence type="predicted"/>
<accession>A0A7W3UI96</accession>
<dbReference type="CDD" id="cd03024">
    <property type="entry name" value="DsbA_FrnE"/>
    <property type="match status" value="1"/>
</dbReference>
<dbReference type="EMBL" id="JACIVE010000054">
    <property type="protein sequence ID" value="MBB1095515.1"/>
    <property type="molecule type" value="Genomic_DNA"/>
</dbReference>
<evidence type="ECO:0000259" key="1">
    <source>
        <dbReference type="Pfam" id="PF01323"/>
    </source>
</evidence>
<gene>
    <name evidence="2" type="ORF">H5R92_04875</name>
</gene>
<dbReference type="AlphaFoldDB" id="A0A7W3UI96"/>
<comment type="caution">
    <text evidence="2">The sequence shown here is derived from an EMBL/GenBank/DDBJ whole genome shotgun (WGS) entry which is preliminary data.</text>
</comment>
<feature type="domain" description="DSBA-like thioredoxin" evidence="1">
    <location>
        <begin position="4"/>
        <end position="207"/>
    </location>
</feature>
<dbReference type="Proteomes" id="UP000534578">
    <property type="component" value="Unassembled WGS sequence"/>
</dbReference>
<evidence type="ECO:0000313" key="3">
    <source>
        <dbReference type="Proteomes" id="UP000534578"/>
    </source>
</evidence>
<name>A0A7W3UI96_9LACO</name>
<dbReference type="InterPro" id="IPR036249">
    <property type="entry name" value="Thioredoxin-like_sf"/>
</dbReference>
<evidence type="ECO:0000313" key="2">
    <source>
        <dbReference type="EMBL" id="MBB1095515.1"/>
    </source>
</evidence>
<dbReference type="GO" id="GO:0016491">
    <property type="term" value="F:oxidoreductase activity"/>
    <property type="evidence" value="ECO:0007669"/>
    <property type="project" value="InterPro"/>
</dbReference>
<dbReference type="PANTHER" id="PTHR13887">
    <property type="entry name" value="GLUTATHIONE S-TRANSFERASE KAPPA"/>
    <property type="match status" value="1"/>
</dbReference>